<evidence type="ECO:0000256" key="5">
    <source>
        <dbReference type="ARBA" id="ARBA00011944"/>
    </source>
</evidence>
<evidence type="ECO:0000259" key="13">
    <source>
        <dbReference type="Pfam" id="PF02749"/>
    </source>
</evidence>
<dbReference type="AlphaFoldDB" id="A0A382FDE8"/>
<comment type="pathway">
    <text evidence="2">Cofactor biosynthesis; NAD(+) biosynthesis; nicotinate D-ribonucleotide from quinolinate: step 1/1.</text>
</comment>
<evidence type="ECO:0000313" key="14">
    <source>
        <dbReference type="EMBL" id="SVB60137.1"/>
    </source>
</evidence>
<evidence type="ECO:0000256" key="2">
    <source>
        <dbReference type="ARBA" id="ARBA00004893"/>
    </source>
</evidence>
<dbReference type="Pfam" id="PF01729">
    <property type="entry name" value="QRPTase_C"/>
    <property type="match status" value="1"/>
</dbReference>
<dbReference type="SUPFAM" id="SSF51690">
    <property type="entry name" value="Nicotinate/Quinolinate PRTase C-terminal domain-like"/>
    <property type="match status" value="1"/>
</dbReference>
<dbReference type="SUPFAM" id="SSF54675">
    <property type="entry name" value="Nicotinate/Quinolinate PRTase N-terminal domain-like"/>
    <property type="match status" value="1"/>
</dbReference>
<evidence type="ECO:0000256" key="3">
    <source>
        <dbReference type="ARBA" id="ARBA00009400"/>
    </source>
</evidence>
<evidence type="ECO:0000256" key="8">
    <source>
        <dbReference type="ARBA" id="ARBA00022679"/>
    </source>
</evidence>
<dbReference type="Gene3D" id="3.90.1170.20">
    <property type="entry name" value="Quinolinate phosphoribosyl transferase, N-terminal domain"/>
    <property type="match status" value="1"/>
</dbReference>
<dbReference type="UniPathway" id="UPA00253">
    <property type="reaction ID" value="UER00331"/>
</dbReference>
<dbReference type="Pfam" id="PF02749">
    <property type="entry name" value="QRPTase_N"/>
    <property type="match status" value="1"/>
</dbReference>
<keyword evidence="8" id="KW-0808">Transferase</keyword>
<evidence type="ECO:0000256" key="6">
    <source>
        <dbReference type="ARBA" id="ARBA00022642"/>
    </source>
</evidence>
<comment type="function">
    <text evidence="1">Involved in the catabolism of quinolinic acid (QA).</text>
</comment>
<evidence type="ECO:0000256" key="9">
    <source>
        <dbReference type="ARBA" id="ARBA00033102"/>
    </source>
</evidence>
<dbReference type="GO" id="GO:0004514">
    <property type="term" value="F:nicotinate-nucleotide diphosphorylase (carboxylating) activity"/>
    <property type="evidence" value="ECO:0007669"/>
    <property type="project" value="UniProtKB-EC"/>
</dbReference>
<dbReference type="CDD" id="cd01572">
    <property type="entry name" value="QPRTase"/>
    <property type="match status" value="1"/>
</dbReference>
<dbReference type="InterPro" id="IPR022412">
    <property type="entry name" value="Quinolinate_PRibosylTrfase_N"/>
</dbReference>
<keyword evidence="7" id="KW-0328">Glycosyltransferase</keyword>
<gene>
    <name evidence="14" type="ORF">METZ01_LOCUS212991</name>
</gene>
<dbReference type="InterPro" id="IPR013785">
    <property type="entry name" value="Aldolase_TIM"/>
</dbReference>
<reference evidence="14" key="1">
    <citation type="submission" date="2018-05" db="EMBL/GenBank/DDBJ databases">
        <authorList>
            <person name="Lanie J.A."/>
            <person name="Ng W.-L."/>
            <person name="Kazmierczak K.M."/>
            <person name="Andrzejewski T.M."/>
            <person name="Davidsen T.M."/>
            <person name="Wayne K.J."/>
            <person name="Tettelin H."/>
            <person name="Glass J.I."/>
            <person name="Rusch D."/>
            <person name="Podicherti R."/>
            <person name="Tsui H.-C.T."/>
            <person name="Winkler M.E."/>
        </authorList>
    </citation>
    <scope>NUCLEOTIDE SEQUENCE</scope>
</reference>
<organism evidence="14">
    <name type="scientific">marine metagenome</name>
    <dbReference type="NCBI Taxonomy" id="408172"/>
    <lineage>
        <taxon>unclassified sequences</taxon>
        <taxon>metagenomes</taxon>
        <taxon>ecological metagenomes</taxon>
    </lineage>
</organism>
<feature type="domain" description="Quinolinate phosphoribosyl transferase C-terminal" evidence="12">
    <location>
        <begin position="115"/>
        <end position="282"/>
    </location>
</feature>
<dbReference type="InterPro" id="IPR027277">
    <property type="entry name" value="NadC/ModD"/>
</dbReference>
<keyword evidence="6" id="KW-0662">Pyridine nucleotide biosynthesis</keyword>
<evidence type="ECO:0000259" key="12">
    <source>
        <dbReference type="Pfam" id="PF01729"/>
    </source>
</evidence>
<comment type="catalytic activity">
    <reaction evidence="10">
        <text>nicotinate beta-D-ribonucleotide + CO2 + diphosphate = quinolinate + 5-phospho-alpha-D-ribose 1-diphosphate + 2 H(+)</text>
        <dbReference type="Rhea" id="RHEA:12733"/>
        <dbReference type="ChEBI" id="CHEBI:15378"/>
        <dbReference type="ChEBI" id="CHEBI:16526"/>
        <dbReference type="ChEBI" id="CHEBI:29959"/>
        <dbReference type="ChEBI" id="CHEBI:33019"/>
        <dbReference type="ChEBI" id="CHEBI:57502"/>
        <dbReference type="ChEBI" id="CHEBI:58017"/>
        <dbReference type="EC" id="2.4.2.19"/>
    </reaction>
</comment>
<evidence type="ECO:0000256" key="4">
    <source>
        <dbReference type="ARBA" id="ARBA00011218"/>
    </source>
</evidence>
<dbReference type="InterPro" id="IPR037128">
    <property type="entry name" value="Quinolinate_PRibosylTase_N_sf"/>
</dbReference>
<accession>A0A382FDE8</accession>
<name>A0A382FDE8_9ZZZZ</name>
<feature type="domain" description="Quinolinate phosphoribosyl transferase N-terminal" evidence="13">
    <location>
        <begin position="28"/>
        <end position="112"/>
    </location>
</feature>
<dbReference type="FunFam" id="3.90.1170.20:FF:000001">
    <property type="entry name" value="Nicotinate-nucleotide diphosphorylase (Carboxylating)"/>
    <property type="match status" value="1"/>
</dbReference>
<evidence type="ECO:0000256" key="1">
    <source>
        <dbReference type="ARBA" id="ARBA00003237"/>
    </source>
</evidence>
<dbReference type="PANTHER" id="PTHR32179:SF3">
    <property type="entry name" value="NICOTINATE-NUCLEOTIDE PYROPHOSPHORYLASE [CARBOXYLATING]"/>
    <property type="match status" value="1"/>
</dbReference>
<dbReference type="PIRSF" id="PIRSF006250">
    <property type="entry name" value="NadC_ModD"/>
    <property type="match status" value="1"/>
</dbReference>
<evidence type="ECO:0000256" key="10">
    <source>
        <dbReference type="ARBA" id="ARBA00047445"/>
    </source>
</evidence>
<dbReference type="InterPro" id="IPR036068">
    <property type="entry name" value="Nicotinate_pribotase-like_C"/>
</dbReference>
<dbReference type="PANTHER" id="PTHR32179">
    <property type="entry name" value="NICOTINATE-NUCLEOTIDE PYROPHOSPHORYLASE [CARBOXYLATING]"/>
    <property type="match status" value="1"/>
</dbReference>
<comment type="similarity">
    <text evidence="3">Belongs to the NadC/ModD family.</text>
</comment>
<comment type="subunit">
    <text evidence="4">Hexamer formed by 3 homodimers.</text>
</comment>
<dbReference type="InterPro" id="IPR002638">
    <property type="entry name" value="Quinolinate_PRibosylTrfase_C"/>
</dbReference>
<dbReference type="EC" id="2.4.2.19" evidence="5"/>
<dbReference type="GO" id="GO:0034213">
    <property type="term" value="P:quinolinate catabolic process"/>
    <property type="evidence" value="ECO:0007669"/>
    <property type="project" value="TreeGrafter"/>
</dbReference>
<dbReference type="Gene3D" id="3.20.20.70">
    <property type="entry name" value="Aldolase class I"/>
    <property type="match status" value="1"/>
</dbReference>
<dbReference type="GO" id="GO:0009435">
    <property type="term" value="P:NAD+ biosynthetic process"/>
    <property type="evidence" value="ECO:0007669"/>
    <property type="project" value="UniProtKB-UniPathway"/>
</dbReference>
<proteinExistence type="inferred from homology"/>
<dbReference type="GO" id="GO:0005737">
    <property type="term" value="C:cytoplasm"/>
    <property type="evidence" value="ECO:0007669"/>
    <property type="project" value="TreeGrafter"/>
</dbReference>
<dbReference type="EMBL" id="UINC01048964">
    <property type="protein sequence ID" value="SVB60137.1"/>
    <property type="molecule type" value="Genomic_DNA"/>
</dbReference>
<evidence type="ECO:0000256" key="7">
    <source>
        <dbReference type="ARBA" id="ARBA00022676"/>
    </source>
</evidence>
<protein>
    <recommendedName>
        <fullName evidence="11">Probable nicotinate-nucleotide pyrophosphorylase [carboxylating]</fullName>
        <ecNumber evidence="5">2.4.2.19</ecNumber>
    </recommendedName>
    <alternativeName>
        <fullName evidence="9">Quinolinate phosphoribosyltransferase [decarboxylating]</fullName>
    </alternativeName>
</protein>
<evidence type="ECO:0000256" key="11">
    <source>
        <dbReference type="ARBA" id="ARBA00069173"/>
    </source>
</evidence>
<sequence>MSEIQPPSASDIRTIVTRALAEDVGNGDLTTAFMDSDKIAEGQICGNEEAILCGSAWFNEVFRQLHPKIKIQWHHTDGDRIEAGTIICKVTGPAGALLSGERTALNFLQILSGTATTTRKFVDAANGTKTKILDTRKTIPGLRLAQKYAVQCGGAENHRIGLFDGVLIKENHILVAGSITTAITLARKKMPNVLIEVEVETIPQVKEALEAGPDRILLDNMTIEMCRQAVELRNTAQGKRVQLEASGGINLGNVNQVAKTGVDYISIGAITKHMRAIDFSMRFT</sequence>
<dbReference type="FunFam" id="3.20.20.70:FF:000030">
    <property type="entry name" value="Nicotinate-nucleotide pyrophosphorylase, carboxylating"/>
    <property type="match status" value="1"/>
</dbReference>
<dbReference type="NCBIfam" id="TIGR00078">
    <property type="entry name" value="nadC"/>
    <property type="match status" value="1"/>
</dbReference>
<dbReference type="InterPro" id="IPR004393">
    <property type="entry name" value="NadC"/>
</dbReference>